<accession>A0A9P9RD04</accession>
<feature type="transmembrane region" description="Helical" evidence="1">
    <location>
        <begin position="289"/>
        <end position="309"/>
    </location>
</feature>
<dbReference type="AlphaFoldDB" id="A0A9P9RD04"/>
<evidence type="ECO:0000313" key="2">
    <source>
        <dbReference type="EMBL" id="KAH7273983.1"/>
    </source>
</evidence>
<reference evidence="2" key="1">
    <citation type="journal article" date="2021" name="Nat. Commun.">
        <title>Genetic determinants of endophytism in the Arabidopsis root mycobiome.</title>
        <authorList>
            <person name="Mesny F."/>
            <person name="Miyauchi S."/>
            <person name="Thiergart T."/>
            <person name="Pickel B."/>
            <person name="Atanasova L."/>
            <person name="Karlsson M."/>
            <person name="Huettel B."/>
            <person name="Barry K.W."/>
            <person name="Haridas S."/>
            <person name="Chen C."/>
            <person name="Bauer D."/>
            <person name="Andreopoulos W."/>
            <person name="Pangilinan J."/>
            <person name="LaButti K."/>
            <person name="Riley R."/>
            <person name="Lipzen A."/>
            <person name="Clum A."/>
            <person name="Drula E."/>
            <person name="Henrissat B."/>
            <person name="Kohler A."/>
            <person name="Grigoriev I.V."/>
            <person name="Martin F.M."/>
            <person name="Hacquard S."/>
        </authorList>
    </citation>
    <scope>NUCLEOTIDE SEQUENCE</scope>
    <source>
        <strain evidence="2">FSSC 5 MPI-SDFR-AT-0091</strain>
    </source>
</reference>
<comment type="caution">
    <text evidence="2">The sequence shown here is derived from an EMBL/GenBank/DDBJ whole genome shotgun (WGS) entry which is preliminary data.</text>
</comment>
<gene>
    <name evidence="2" type="ORF">B0J15DRAFT_116119</name>
</gene>
<dbReference type="Proteomes" id="UP000736672">
    <property type="component" value="Unassembled WGS sequence"/>
</dbReference>
<proteinExistence type="predicted"/>
<name>A0A9P9RD04_FUSSL</name>
<dbReference type="EMBL" id="JAGTJS010000002">
    <property type="protein sequence ID" value="KAH7273983.1"/>
    <property type="molecule type" value="Genomic_DNA"/>
</dbReference>
<keyword evidence="1" id="KW-0812">Transmembrane</keyword>
<keyword evidence="3" id="KW-1185">Reference proteome</keyword>
<protein>
    <submittedName>
        <fullName evidence="2">Uncharacterized protein</fullName>
    </submittedName>
</protein>
<keyword evidence="1" id="KW-0472">Membrane</keyword>
<organism evidence="2 3">
    <name type="scientific">Fusarium solani</name>
    <name type="common">Filamentous fungus</name>
    <dbReference type="NCBI Taxonomy" id="169388"/>
    <lineage>
        <taxon>Eukaryota</taxon>
        <taxon>Fungi</taxon>
        <taxon>Dikarya</taxon>
        <taxon>Ascomycota</taxon>
        <taxon>Pezizomycotina</taxon>
        <taxon>Sordariomycetes</taxon>
        <taxon>Hypocreomycetidae</taxon>
        <taxon>Hypocreales</taxon>
        <taxon>Nectriaceae</taxon>
        <taxon>Fusarium</taxon>
        <taxon>Fusarium solani species complex</taxon>
    </lineage>
</organism>
<evidence type="ECO:0000256" key="1">
    <source>
        <dbReference type="SAM" id="Phobius"/>
    </source>
</evidence>
<keyword evidence="1" id="KW-1133">Transmembrane helix</keyword>
<evidence type="ECO:0000313" key="3">
    <source>
        <dbReference type="Proteomes" id="UP000736672"/>
    </source>
</evidence>
<sequence>MTSSGHGCYLRDASDDAFPRGRPKLDGASTAEVTARCWAVQRINTTLESGSGSAAQQSRTGNESCAAVVRCGAARRRGAPCISQAPPGLDALRALCCPAWAHSHHGARPGRFDFPVYPPLPWAPTTWWLLGRGPLAALTDCQPLLAGGAQELRLLSSLVFVPLVSRRRRTWLRSNSVHILPVPICESFPRPRSSPRAEKLSPQRCLAISQHQGLSSRPVVVTRPSFPCPASQSNARPPLHPIPRTSASRFSSSRSACFASLHVPHLTPPPSLVLSCRLLLLLAARLSSLVRAFLLSCPSYFILTLAWPVRLRSVAHRRSLDGAT</sequence>